<dbReference type="AlphaFoldDB" id="A0A1L7STU6"/>
<dbReference type="VEuPathDB" id="FungiDB:FMAN_06629"/>
<evidence type="ECO:0000313" key="1">
    <source>
        <dbReference type="EMBL" id="CVK85877.1"/>
    </source>
</evidence>
<dbReference type="Proteomes" id="UP000184255">
    <property type="component" value="Unassembled WGS sequence"/>
</dbReference>
<protein>
    <submittedName>
        <fullName evidence="1">Uncharacterized protein</fullName>
    </submittedName>
</protein>
<comment type="caution">
    <text evidence="1">The sequence shown here is derived from an EMBL/GenBank/DDBJ whole genome shotgun (WGS) entry which is preliminary data.</text>
</comment>
<keyword evidence="2" id="KW-1185">Reference proteome</keyword>
<dbReference type="EMBL" id="FCQH01000002">
    <property type="protein sequence ID" value="CVK85877.1"/>
    <property type="molecule type" value="Genomic_DNA"/>
</dbReference>
<organism evidence="1 2">
    <name type="scientific">Fusarium mangiferae</name>
    <name type="common">Mango malformation disease fungus</name>
    <dbReference type="NCBI Taxonomy" id="192010"/>
    <lineage>
        <taxon>Eukaryota</taxon>
        <taxon>Fungi</taxon>
        <taxon>Dikarya</taxon>
        <taxon>Ascomycota</taxon>
        <taxon>Pezizomycotina</taxon>
        <taxon>Sordariomycetes</taxon>
        <taxon>Hypocreomycetidae</taxon>
        <taxon>Hypocreales</taxon>
        <taxon>Nectriaceae</taxon>
        <taxon>Fusarium</taxon>
        <taxon>Fusarium fujikuroi species complex</taxon>
    </lineage>
</organism>
<gene>
    <name evidence="1" type="ORF">FMAN_06629</name>
</gene>
<name>A0A1L7STU6_FUSMA</name>
<dbReference type="GeneID" id="65085893"/>
<sequence length="58" mass="6854">MSHRQFLDRCREVNGHGKDARCSIGIWKDNVSEKGKAECDPCRIKREEKERQLKLVIR</sequence>
<reference evidence="2" key="1">
    <citation type="journal article" date="2016" name="Genome Biol. Evol.">
        <title>Comparative 'omics' of the Fusarium fujikuroi species complex highlights differences in genetic potential and metabolite synthesis.</title>
        <authorList>
            <person name="Niehaus E.-M."/>
            <person name="Muensterkoetter M."/>
            <person name="Proctor R.H."/>
            <person name="Brown D.W."/>
            <person name="Sharon A."/>
            <person name="Idan Y."/>
            <person name="Oren-Young L."/>
            <person name="Sieber C.M."/>
            <person name="Novak O."/>
            <person name="Pencik A."/>
            <person name="Tarkowska D."/>
            <person name="Hromadova K."/>
            <person name="Freeman S."/>
            <person name="Maymon M."/>
            <person name="Elazar M."/>
            <person name="Youssef S.A."/>
            <person name="El-Shabrawy E.S.M."/>
            <person name="Shalaby A.B.A."/>
            <person name="Houterman P."/>
            <person name="Brock N.L."/>
            <person name="Burkhardt I."/>
            <person name="Tsavkelova E.A."/>
            <person name="Dickschat J.S."/>
            <person name="Galuszka P."/>
            <person name="Gueldener U."/>
            <person name="Tudzynski B."/>
        </authorList>
    </citation>
    <scope>NUCLEOTIDE SEQUENCE [LARGE SCALE GENOMIC DNA]</scope>
    <source>
        <strain evidence="2">MRC7560</strain>
    </source>
</reference>
<dbReference type="RefSeq" id="XP_041677616.1">
    <property type="nucleotide sequence ID" value="XM_041826566.1"/>
</dbReference>
<accession>A0A1L7STU6</accession>
<evidence type="ECO:0000313" key="2">
    <source>
        <dbReference type="Proteomes" id="UP000184255"/>
    </source>
</evidence>
<proteinExistence type="predicted"/>